<keyword evidence="8" id="KW-1185">Reference proteome</keyword>
<feature type="transmembrane region" description="Helical" evidence="5">
    <location>
        <begin position="38"/>
        <end position="60"/>
    </location>
</feature>
<dbReference type="InterPro" id="IPR009915">
    <property type="entry name" value="NnrU_dom"/>
</dbReference>
<organism evidence="7 8">
    <name type="scientific">Donghicola eburneus</name>
    <dbReference type="NCBI Taxonomy" id="393278"/>
    <lineage>
        <taxon>Bacteria</taxon>
        <taxon>Pseudomonadati</taxon>
        <taxon>Pseudomonadota</taxon>
        <taxon>Alphaproteobacteria</taxon>
        <taxon>Rhodobacterales</taxon>
        <taxon>Roseobacteraceae</taxon>
        <taxon>Donghicola</taxon>
    </lineage>
</organism>
<proteinExistence type="predicted"/>
<evidence type="ECO:0000256" key="3">
    <source>
        <dbReference type="ARBA" id="ARBA00022989"/>
    </source>
</evidence>
<dbReference type="EMBL" id="FMJB01000061">
    <property type="protein sequence ID" value="SCM68859.1"/>
    <property type="molecule type" value="Genomic_DNA"/>
</dbReference>
<name>A0A1M4N270_9RHOB</name>
<keyword evidence="4 5" id="KW-0472">Membrane</keyword>
<accession>A0A1M4N270</accession>
<feature type="transmembrane region" description="Helical" evidence="5">
    <location>
        <begin position="155"/>
        <end position="175"/>
    </location>
</feature>
<keyword evidence="2 5" id="KW-0812">Transmembrane</keyword>
<gene>
    <name evidence="7" type="ORF">KARMA_3089</name>
</gene>
<evidence type="ECO:0000313" key="8">
    <source>
        <dbReference type="Proteomes" id="UP000184085"/>
    </source>
</evidence>
<keyword evidence="3 5" id="KW-1133">Transmembrane helix</keyword>
<feature type="transmembrane region" description="Helical" evidence="5">
    <location>
        <begin position="104"/>
        <end position="128"/>
    </location>
</feature>
<evidence type="ECO:0000256" key="1">
    <source>
        <dbReference type="ARBA" id="ARBA00004141"/>
    </source>
</evidence>
<protein>
    <submittedName>
        <fullName evidence="7">Putative membrane protein</fullName>
    </submittedName>
</protein>
<evidence type="ECO:0000259" key="6">
    <source>
        <dbReference type="Pfam" id="PF07298"/>
    </source>
</evidence>
<dbReference type="AlphaFoldDB" id="A0A1M4N270"/>
<evidence type="ECO:0000313" key="7">
    <source>
        <dbReference type="EMBL" id="SCM68859.1"/>
    </source>
</evidence>
<dbReference type="RefSeq" id="WP_072707855.1">
    <property type="nucleotide sequence ID" value="NZ_FMJB01000061.1"/>
</dbReference>
<dbReference type="Pfam" id="PF07298">
    <property type="entry name" value="NnrU"/>
    <property type="match status" value="1"/>
</dbReference>
<evidence type="ECO:0000256" key="2">
    <source>
        <dbReference type="ARBA" id="ARBA00022692"/>
    </source>
</evidence>
<feature type="transmembrane region" description="Helical" evidence="5">
    <location>
        <begin position="67"/>
        <end position="84"/>
    </location>
</feature>
<dbReference type="GO" id="GO:0016020">
    <property type="term" value="C:membrane"/>
    <property type="evidence" value="ECO:0007669"/>
    <property type="project" value="UniProtKB-SubCell"/>
</dbReference>
<comment type="subcellular location">
    <subcellularLocation>
        <location evidence="1">Membrane</location>
        <topology evidence="1">Multi-pass membrane protein</topology>
    </subcellularLocation>
</comment>
<feature type="domain" description="NnrU" evidence="6">
    <location>
        <begin position="3"/>
        <end position="179"/>
    </location>
</feature>
<evidence type="ECO:0000256" key="5">
    <source>
        <dbReference type="SAM" id="Phobius"/>
    </source>
</evidence>
<evidence type="ECO:0000256" key="4">
    <source>
        <dbReference type="ARBA" id="ARBA00023136"/>
    </source>
</evidence>
<sequence>MLILILGLLLWAGGHYYKRILPVIHEQMGQKAKGLSTLLIVLGLAMMIVGYRNAAFINVWYPPMWTVHLNNLLMLVAVFVFGTAHTTGRLRGWTRHPMLISVKIWAVAHLLVNGDLASIILFGGMLLWAGMQVMLINRAEPEWERPEKGSAKKDILLVVITLVAFGAITGIHMALGVSPFPQG</sequence>
<reference evidence="8" key="1">
    <citation type="submission" date="2016-09" db="EMBL/GenBank/DDBJ databases">
        <authorList>
            <person name="Wibberg D."/>
        </authorList>
    </citation>
    <scope>NUCLEOTIDE SEQUENCE [LARGE SCALE GENOMIC DNA]</scope>
</reference>
<dbReference type="Proteomes" id="UP000184085">
    <property type="component" value="Unassembled WGS sequence"/>
</dbReference>